<proteinExistence type="predicted"/>
<keyword evidence="3" id="KW-1185">Reference proteome</keyword>
<dbReference type="Proteomes" id="UP000467214">
    <property type="component" value="Unassembled WGS sequence"/>
</dbReference>
<dbReference type="SMART" id="SM00880">
    <property type="entry name" value="CHAD"/>
    <property type="match status" value="1"/>
</dbReference>
<dbReference type="Gene3D" id="1.40.20.10">
    <property type="entry name" value="CHAD domain"/>
    <property type="match status" value="1"/>
</dbReference>
<dbReference type="InterPro" id="IPR038186">
    <property type="entry name" value="CHAD_dom_sf"/>
</dbReference>
<evidence type="ECO:0000313" key="3">
    <source>
        <dbReference type="Proteomes" id="UP000467214"/>
    </source>
</evidence>
<evidence type="ECO:0000259" key="1">
    <source>
        <dbReference type="PROSITE" id="PS51708"/>
    </source>
</evidence>
<dbReference type="AlphaFoldDB" id="A0A845BM11"/>
<dbReference type="Pfam" id="PF05235">
    <property type="entry name" value="CHAD"/>
    <property type="match status" value="1"/>
</dbReference>
<protein>
    <submittedName>
        <fullName evidence="2">CHAD domain-containing protein</fullName>
    </submittedName>
</protein>
<gene>
    <name evidence="2" type="ORF">GQF02_04525</name>
</gene>
<dbReference type="EMBL" id="WSSB01000003">
    <property type="protein sequence ID" value="MXR36238.1"/>
    <property type="molecule type" value="Genomic_DNA"/>
</dbReference>
<sequence length="279" mass="32227">MLRFGFVRKLRMSTAYFTRAVITQSARIDLACQALAGPGGDQRADAVHDLRLALRALRTVLLFFRGSETADTLRRHLARSYRLSREARELEVALDGLALLQMRHPLALNVDLAWARALQCERSSLLVRLQPDLVSALALLLPFLAGADALLDKRRLRKLARMQAKYLWQKVQGKLRRALKSGKRTHWHAARLAIKRYRSWGVQFAPLLNRRTRKRVKVLSFVQGLLGELNDWGALVQRLQAEEALAKAWRRIIVQRERRLQKVLCRYIRRQVWGVMQAK</sequence>
<name>A0A845BM11_9NEIS</name>
<feature type="domain" description="CHAD" evidence="1">
    <location>
        <begin position="11"/>
        <end position="279"/>
    </location>
</feature>
<dbReference type="InterPro" id="IPR007899">
    <property type="entry name" value="CHAD_dom"/>
</dbReference>
<evidence type="ECO:0000313" key="2">
    <source>
        <dbReference type="EMBL" id="MXR36238.1"/>
    </source>
</evidence>
<comment type="caution">
    <text evidence="2">The sequence shown here is derived from an EMBL/GenBank/DDBJ whole genome shotgun (WGS) entry which is preliminary data.</text>
</comment>
<organism evidence="2 3">
    <name type="scientific">Craterilacuibacter sinensis</name>
    <dbReference type="NCBI Taxonomy" id="2686017"/>
    <lineage>
        <taxon>Bacteria</taxon>
        <taxon>Pseudomonadati</taxon>
        <taxon>Pseudomonadota</taxon>
        <taxon>Betaproteobacteria</taxon>
        <taxon>Neisseriales</taxon>
        <taxon>Neisseriaceae</taxon>
        <taxon>Craterilacuibacter</taxon>
    </lineage>
</organism>
<accession>A0A845BM11</accession>
<dbReference type="PROSITE" id="PS51708">
    <property type="entry name" value="CHAD"/>
    <property type="match status" value="1"/>
</dbReference>
<reference evidence="2 3" key="1">
    <citation type="submission" date="2019-12" db="EMBL/GenBank/DDBJ databases">
        <title>Neisseriaceae gen. nov. sp. Genome sequencing and assembly.</title>
        <authorList>
            <person name="Liu Z."/>
            <person name="Li A."/>
        </authorList>
    </citation>
    <scope>NUCLEOTIDE SEQUENCE [LARGE SCALE GENOMIC DNA]</scope>
    <source>
        <strain evidence="2 3">B2N2-7</strain>
    </source>
</reference>